<keyword evidence="2" id="KW-1185">Reference proteome</keyword>
<reference evidence="1 2" key="1">
    <citation type="submission" date="2023-08" db="EMBL/GenBank/DDBJ databases">
        <title>A Necator americanus chromosomal reference genome.</title>
        <authorList>
            <person name="Ilik V."/>
            <person name="Petrzelkova K.J."/>
            <person name="Pardy F."/>
            <person name="Fuh T."/>
            <person name="Niatou-Singa F.S."/>
            <person name="Gouil Q."/>
            <person name="Baker L."/>
            <person name="Ritchie M.E."/>
            <person name="Jex A.R."/>
            <person name="Gazzola D."/>
            <person name="Li H."/>
            <person name="Toshio Fujiwara R."/>
            <person name="Zhan B."/>
            <person name="Aroian R.V."/>
            <person name="Pafco B."/>
            <person name="Schwarz E.M."/>
        </authorList>
    </citation>
    <scope>NUCLEOTIDE SEQUENCE [LARGE SCALE GENOMIC DNA]</scope>
    <source>
        <strain evidence="1 2">Aroian</strain>
        <tissue evidence="1">Whole animal</tissue>
    </source>
</reference>
<gene>
    <name evidence="1" type="primary">Necator_chrIII.g9362</name>
    <name evidence="1" type="ORF">RB195_008597</name>
</gene>
<sequence>MDIGVRGKELTETLKVTQQRRFQTVKNKENGSYLNSSQETSNAIFSRANNCSKGPIRQPKRRKLWCKPCHPSTSTASPNIHDTKLMVWIWWDQLGLISYEPLQSNETISGERYHQQLIQHYTARSHVGKIVRRNFEDASIGYPTPSASIFIRRSLFPPLPVLVDDLWAHLAEQHFTSCEEAKNWIDS</sequence>
<name>A0ABR1CRZ6_NECAM</name>
<evidence type="ECO:0000313" key="2">
    <source>
        <dbReference type="Proteomes" id="UP001303046"/>
    </source>
</evidence>
<protein>
    <submittedName>
        <fullName evidence="1">Uncharacterized protein</fullName>
    </submittedName>
</protein>
<dbReference type="Proteomes" id="UP001303046">
    <property type="component" value="Unassembled WGS sequence"/>
</dbReference>
<dbReference type="EMBL" id="JAVFWL010000003">
    <property type="protein sequence ID" value="KAK6740220.1"/>
    <property type="molecule type" value="Genomic_DNA"/>
</dbReference>
<comment type="caution">
    <text evidence="1">The sequence shown here is derived from an EMBL/GenBank/DDBJ whole genome shotgun (WGS) entry which is preliminary data.</text>
</comment>
<organism evidence="1 2">
    <name type="scientific">Necator americanus</name>
    <name type="common">Human hookworm</name>
    <dbReference type="NCBI Taxonomy" id="51031"/>
    <lineage>
        <taxon>Eukaryota</taxon>
        <taxon>Metazoa</taxon>
        <taxon>Ecdysozoa</taxon>
        <taxon>Nematoda</taxon>
        <taxon>Chromadorea</taxon>
        <taxon>Rhabditida</taxon>
        <taxon>Rhabditina</taxon>
        <taxon>Rhabditomorpha</taxon>
        <taxon>Strongyloidea</taxon>
        <taxon>Ancylostomatidae</taxon>
        <taxon>Bunostominae</taxon>
        <taxon>Necator</taxon>
    </lineage>
</organism>
<accession>A0ABR1CRZ6</accession>
<dbReference type="InterPro" id="IPR036397">
    <property type="entry name" value="RNaseH_sf"/>
</dbReference>
<dbReference type="Gene3D" id="3.30.420.10">
    <property type="entry name" value="Ribonuclease H-like superfamily/Ribonuclease H"/>
    <property type="match status" value="1"/>
</dbReference>
<dbReference type="Pfam" id="PF01359">
    <property type="entry name" value="Transposase_1"/>
    <property type="match status" value="1"/>
</dbReference>
<proteinExistence type="predicted"/>
<dbReference type="InterPro" id="IPR001888">
    <property type="entry name" value="Transposase_1"/>
</dbReference>
<evidence type="ECO:0000313" key="1">
    <source>
        <dbReference type="EMBL" id="KAK6740220.1"/>
    </source>
</evidence>